<sequence>MVRTTRQPSPRRLLSAVLCSGLTALACLLAVTPALAANQPSGLLRVAYFSPDGPAVDVYVDGGRILTNVVYKTVGTYQSLPAGGHRVEFRQTGSAAGSPALASASTTLSPGAYYTAAALGKAAGLTAVVFNDGFTSPLAGKAELRALHFAPEVPAVDIVIKGGPVIFSSVGFPEATSYAAVASGSYDLEFRAAGTDQVLLTARGVTIKAGAVESLVGVGGVGRPIELVQVQDAAGAAAAMAGGASGGGAGGAGVGTGMGGMASPDLPGMLQLGLVLALFGSLLWVVKRRQGRER</sequence>
<evidence type="ECO:0000313" key="5">
    <source>
        <dbReference type="Proteomes" id="UP000612893"/>
    </source>
</evidence>
<keyword evidence="2" id="KW-0732">Signal</keyword>
<dbReference type="Pfam" id="PF14344">
    <property type="entry name" value="DUF4397"/>
    <property type="match status" value="1"/>
</dbReference>
<keyword evidence="1" id="KW-1133">Transmembrane helix</keyword>
<dbReference type="Proteomes" id="UP000612893">
    <property type="component" value="Unassembled WGS sequence"/>
</dbReference>
<dbReference type="AlphaFoldDB" id="A0A934NAQ7"/>
<dbReference type="InterPro" id="IPR025510">
    <property type="entry name" value="DUF4397"/>
</dbReference>
<accession>A0A934NAQ7</accession>
<dbReference type="PROSITE" id="PS51257">
    <property type="entry name" value="PROKAR_LIPOPROTEIN"/>
    <property type="match status" value="1"/>
</dbReference>
<name>A0A934NAQ7_9BACT</name>
<feature type="domain" description="DUF4397" evidence="3">
    <location>
        <begin position="43"/>
        <end position="158"/>
    </location>
</feature>
<dbReference type="RefSeq" id="WP_338204018.1">
    <property type="nucleotide sequence ID" value="NZ_JAEKNR010000197.1"/>
</dbReference>
<gene>
    <name evidence="4" type="ORF">JF922_19565</name>
</gene>
<evidence type="ECO:0000313" key="4">
    <source>
        <dbReference type="EMBL" id="MBJ7600258.1"/>
    </source>
</evidence>
<keyword evidence="5" id="KW-1185">Reference proteome</keyword>
<keyword evidence="1" id="KW-0812">Transmembrane</keyword>
<feature type="chain" id="PRO_5044847399" evidence="2">
    <location>
        <begin position="37"/>
        <end position="294"/>
    </location>
</feature>
<feature type="signal peptide" evidence="2">
    <location>
        <begin position="1"/>
        <end position="36"/>
    </location>
</feature>
<proteinExistence type="predicted"/>
<evidence type="ECO:0000256" key="2">
    <source>
        <dbReference type="SAM" id="SignalP"/>
    </source>
</evidence>
<evidence type="ECO:0000259" key="3">
    <source>
        <dbReference type="Pfam" id="PF14344"/>
    </source>
</evidence>
<feature type="transmembrane region" description="Helical" evidence="1">
    <location>
        <begin position="268"/>
        <end position="286"/>
    </location>
</feature>
<dbReference type="EMBL" id="JAEKNR010000197">
    <property type="protein sequence ID" value="MBJ7600258.1"/>
    <property type="molecule type" value="Genomic_DNA"/>
</dbReference>
<keyword evidence="1" id="KW-0472">Membrane</keyword>
<organism evidence="4 5">
    <name type="scientific">Candidatus Nephthysia bennettiae</name>
    <dbReference type="NCBI Taxonomy" id="3127016"/>
    <lineage>
        <taxon>Bacteria</taxon>
        <taxon>Bacillati</taxon>
        <taxon>Candidatus Dormiibacterota</taxon>
        <taxon>Candidatus Dormibacteria</taxon>
        <taxon>Candidatus Dormibacterales</taxon>
        <taxon>Candidatus Dormibacteraceae</taxon>
        <taxon>Candidatus Nephthysia</taxon>
    </lineage>
</organism>
<protein>
    <submittedName>
        <fullName evidence="4">DUF4397 domain-containing protein</fullName>
    </submittedName>
</protein>
<evidence type="ECO:0000256" key="1">
    <source>
        <dbReference type="SAM" id="Phobius"/>
    </source>
</evidence>
<comment type="caution">
    <text evidence="4">The sequence shown here is derived from an EMBL/GenBank/DDBJ whole genome shotgun (WGS) entry which is preliminary data.</text>
</comment>
<reference evidence="4" key="1">
    <citation type="submission" date="2020-10" db="EMBL/GenBank/DDBJ databases">
        <title>Ca. Dormibacterota MAGs.</title>
        <authorList>
            <person name="Montgomery K."/>
        </authorList>
    </citation>
    <scope>NUCLEOTIDE SEQUENCE [LARGE SCALE GENOMIC DNA]</scope>
    <source>
        <strain evidence="4">SC8812_S17_10</strain>
    </source>
</reference>